<dbReference type="PANTHER" id="PTHR21236">
    <property type="entry name" value="GOLGI MEMBRANE PROTEIN YIP1"/>
    <property type="match status" value="1"/>
</dbReference>
<keyword evidence="10" id="KW-1185">Reference proteome</keyword>
<comment type="subcellular location">
    <subcellularLocation>
        <location evidence="6">Golgi apparatus membrane</location>
        <topology evidence="6">Multi-pass membrane protein</topology>
    </subcellularLocation>
    <subcellularLocation>
        <location evidence="1">Membrane</location>
        <topology evidence="1">Multi-pass membrane protein</topology>
    </subcellularLocation>
</comment>
<feature type="transmembrane region" description="Helical" evidence="6">
    <location>
        <begin position="206"/>
        <end position="226"/>
    </location>
</feature>
<dbReference type="AlphaFoldDB" id="A0A1Y2FGB5"/>
<keyword evidence="3 6" id="KW-0812">Transmembrane</keyword>
<evidence type="ECO:0000256" key="5">
    <source>
        <dbReference type="ARBA" id="ARBA00023136"/>
    </source>
</evidence>
<feature type="transmembrane region" description="Helical" evidence="6">
    <location>
        <begin position="123"/>
        <end position="141"/>
    </location>
</feature>
<dbReference type="FunCoup" id="A0A1Y2FGB5">
    <property type="interactions" value="243"/>
</dbReference>
<organism evidence="9 10">
    <name type="scientific">Leucosporidium creatinivorum</name>
    <dbReference type="NCBI Taxonomy" id="106004"/>
    <lineage>
        <taxon>Eukaryota</taxon>
        <taxon>Fungi</taxon>
        <taxon>Dikarya</taxon>
        <taxon>Basidiomycota</taxon>
        <taxon>Pucciniomycotina</taxon>
        <taxon>Microbotryomycetes</taxon>
        <taxon>Leucosporidiales</taxon>
        <taxon>Leucosporidium</taxon>
    </lineage>
</organism>
<protein>
    <recommendedName>
        <fullName evidence="6">Protein YIP</fullName>
    </recommendedName>
</protein>
<comment type="similarity">
    <text evidence="2 6">Belongs to the YIP1 family.</text>
</comment>
<dbReference type="GO" id="GO:0005802">
    <property type="term" value="C:trans-Golgi network"/>
    <property type="evidence" value="ECO:0007669"/>
    <property type="project" value="TreeGrafter"/>
</dbReference>
<gene>
    <name evidence="9" type="ORF">BCR35DRAFT_303655</name>
</gene>
<feature type="region of interest" description="Disordered" evidence="7">
    <location>
        <begin position="1"/>
        <end position="86"/>
    </location>
</feature>
<feature type="domain" description="Yip1" evidence="8">
    <location>
        <begin position="108"/>
        <end position="253"/>
    </location>
</feature>
<accession>A0A1Y2FGB5</accession>
<dbReference type="STRING" id="106004.A0A1Y2FGB5"/>
<evidence type="ECO:0000256" key="4">
    <source>
        <dbReference type="ARBA" id="ARBA00022989"/>
    </source>
</evidence>
<dbReference type="EMBL" id="MCGR01000020">
    <property type="protein sequence ID" value="ORY82990.1"/>
    <property type="molecule type" value="Genomic_DNA"/>
</dbReference>
<dbReference type="Pfam" id="PF04893">
    <property type="entry name" value="Yip1"/>
    <property type="match status" value="1"/>
</dbReference>
<name>A0A1Y2FGB5_9BASI</name>
<evidence type="ECO:0000259" key="8">
    <source>
        <dbReference type="Pfam" id="PF04893"/>
    </source>
</evidence>
<evidence type="ECO:0000256" key="2">
    <source>
        <dbReference type="ARBA" id="ARBA00010596"/>
    </source>
</evidence>
<evidence type="ECO:0000313" key="10">
    <source>
        <dbReference type="Proteomes" id="UP000193467"/>
    </source>
</evidence>
<evidence type="ECO:0000256" key="1">
    <source>
        <dbReference type="ARBA" id="ARBA00004141"/>
    </source>
</evidence>
<feature type="transmembrane region" description="Helical" evidence="6">
    <location>
        <begin position="180"/>
        <end position="200"/>
    </location>
</feature>
<comment type="caution">
    <text evidence="9">The sequence shown here is derived from an EMBL/GenBank/DDBJ whole genome shotgun (WGS) entry which is preliminary data.</text>
</comment>
<evidence type="ECO:0000313" key="9">
    <source>
        <dbReference type="EMBL" id="ORY82990.1"/>
    </source>
</evidence>
<dbReference type="PANTHER" id="PTHR21236:SF1">
    <property type="entry name" value="PROTEIN YIPF6"/>
    <property type="match status" value="1"/>
</dbReference>
<feature type="compositionally biased region" description="Polar residues" evidence="7">
    <location>
        <begin position="68"/>
        <end position="84"/>
    </location>
</feature>
<evidence type="ECO:0000256" key="7">
    <source>
        <dbReference type="SAM" id="MobiDB-lite"/>
    </source>
</evidence>
<dbReference type="InParanoid" id="A0A1Y2FGB5"/>
<sequence length="257" mass="27535">MASHQAYEIAPDSDEEDLVATSGAGLLPPPATQSQAKGKGRAGSLSPDPLAGRIGGGAPGSVGERTTRSTIGGIQTETRYTGSDTLDEPVSETIMRDLRAIGTKIVQVLNPTSENAVLRDWDLWGPLIFCLTLAILLSTNAPAEQSLQIFTGVFVIVWLGSVVVTLNAKLLGGKVSFFQSLCVLGYCIFPLDIAALVSVFIKLLWIRLPICAAAFGWSIWAAVNFLGGTRLEKDRAVLATYPLFMLFFLLAWMTMLS</sequence>
<dbReference type="GO" id="GO:0000139">
    <property type="term" value="C:Golgi membrane"/>
    <property type="evidence" value="ECO:0007669"/>
    <property type="project" value="UniProtKB-SubCell"/>
</dbReference>
<proteinExistence type="inferred from homology"/>
<evidence type="ECO:0000256" key="3">
    <source>
        <dbReference type="ARBA" id="ARBA00022692"/>
    </source>
</evidence>
<dbReference type="GO" id="GO:0006888">
    <property type="term" value="P:endoplasmic reticulum to Golgi vesicle-mediated transport"/>
    <property type="evidence" value="ECO:0007669"/>
    <property type="project" value="InterPro"/>
</dbReference>
<dbReference type="OrthoDB" id="411251at2759"/>
<keyword evidence="4 6" id="KW-1133">Transmembrane helix</keyword>
<reference evidence="9 10" key="1">
    <citation type="submission" date="2016-07" db="EMBL/GenBank/DDBJ databases">
        <title>Pervasive Adenine N6-methylation of Active Genes in Fungi.</title>
        <authorList>
            <consortium name="DOE Joint Genome Institute"/>
            <person name="Mondo S.J."/>
            <person name="Dannebaum R.O."/>
            <person name="Kuo R.C."/>
            <person name="Labutti K."/>
            <person name="Haridas S."/>
            <person name="Kuo A."/>
            <person name="Salamov A."/>
            <person name="Ahrendt S.R."/>
            <person name="Lipzen A."/>
            <person name="Sullivan W."/>
            <person name="Andreopoulos W.B."/>
            <person name="Clum A."/>
            <person name="Lindquist E."/>
            <person name="Daum C."/>
            <person name="Ramamoorthy G.K."/>
            <person name="Gryganskyi A."/>
            <person name="Culley D."/>
            <person name="Magnuson J.K."/>
            <person name="James T.Y."/>
            <person name="O'Malley M.A."/>
            <person name="Stajich J.E."/>
            <person name="Spatafora J.W."/>
            <person name="Visel A."/>
            <person name="Grigoriev I.V."/>
        </authorList>
    </citation>
    <scope>NUCLEOTIDE SEQUENCE [LARGE SCALE GENOMIC DNA]</scope>
    <source>
        <strain evidence="9 10">62-1032</strain>
    </source>
</reference>
<dbReference type="Proteomes" id="UP000193467">
    <property type="component" value="Unassembled WGS sequence"/>
</dbReference>
<evidence type="ECO:0000256" key="6">
    <source>
        <dbReference type="RuleBase" id="RU361264"/>
    </source>
</evidence>
<dbReference type="InterPro" id="IPR045231">
    <property type="entry name" value="Yip1/4-like"/>
</dbReference>
<dbReference type="InterPro" id="IPR006977">
    <property type="entry name" value="Yip1_dom"/>
</dbReference>
<feature type="transmembrane region" description="Helical" evidence="6">
    <location>
        <begin position="238"/>
        <end position="255"/>
    </location>
</feature>
<keyword evidence="5 6" id="KW-0472">Membrane</keyword>
<feature type="transmembrane region" description="Helical" evidence="6">
    <location>
        <begin position="147"/>
        <end position="168"/>
    </location>
</feature>